<keyword evidence="13" id="KW-1185">Reference proteome</keyword>
<evidence type="ECO:0000256" key="8">
    <source>
        <dbReference type="ARBA" id="ARBA00023175"/>
    </source>
</evidence>
<keyword evidence="8" id="KW-0505">Motor protein</keyword>
<keyword evidence="5" id="KW-0493">Microtubule</keyword>
<dbReference type="InterPro" id="IPR036322">
    <property type="entry name" value="WD40_repeat_dom_sf"/>
</dbReference>
<comment type="similarity">
    <text evidence="2">Belongs to the dynein intermediate chain family.</text>
</comment>
<dbReference type="SUPFAM" id="SSF50978">
    <property type="entry name" value="WD40 repeat-like"/>
    <property type="match status" value="1"/>
</dbReference>
<dbReference type="Gene3D" id="2.130.10.10">
    <property type="entry name" value="YVTN repeat-like/Quinoprotein amine dehydrogenase"/>
    <property type="match status" value="2"/>
</dbReference>
<evidence type="ECO:0000256" key="1">
    <source>
        <dbReference type="ARBA" id="ARBA00004430"/>
    </source>
</evidence>
<accession>A0A8T0FDN8</accession>
<dbReference type="SMART" id="SM00320">
    <property type="entry name" value="WD40"/>
    <property type="match status" value="3"/>
</dbReference>
<dbReference type="GO" id="GO:0036157">
    <property type="term" value="C:outer dynein arm"/>
    <property type="evidence" value="ECO:0007669"/>
    <property type="project" value="TreeGrafter"/>
</dbReference>
<evidence type="ECO:0000256" key="7">
    <source>
        <dbReference type="ARBA" id="ARBA00023017"/>
    </source>
</evidence>
<keyword evidence="3" id="KW-0963">Cytoplasm</keyword>
<dbReference type="GO" id="GO:0005874">
    <property type="term" value="C:microtubule"/>
    <property type="evidence" value="ECO:0007669"/>
    <property type="project" value="UniProtKB-KW"/>
</dbReference>
<evidence type="ECO:0000313" key="13">
    <source>
        <dbReference type="Proteomes" id="UP000807504"/>
    </source>
</evidence>
<reference evidence="12" key="2">
    <citation type="submission" date="2020-06" db="EMBL/GenBank/DDBJ databases">
        <authorList>
            <person name="Sheffer M."/>
        </authorList>
    </citation>
    <scope>NUCLEOTIDE SEQUENCE</scope>
</reference>
<feature type="repeat" description="WD" evidence="11">
    <location>
        <begin position="190"/>
        <end position="232"/>
    </location>
</feature>
<protein>
    <submittedName>
        <fullName evidence="12">Dynein intermediate chain 1 like protein</fullName>
    </submittedName>
</protein>
<comment type="subcellular location">
    <subcellularLocation>
        <location evidence="1">Cytoplasm</location>
        <location evidence="1">Cytoskeleton</location>
        <location evidence="1">Cilium axoneme</location>
    </subcellularLocation>
</comment>
<dbReference type="Proteomes" id="UP000807504">
    <property type="component" value="Unassembled WGS sequence"/>
</dbReference>
<keyword evidence="4 11" id="KW-0853">WD repeat</keyword>
<evidence type="ECO:0000256" key="6">
    <source>
        <dbReference type="ARBA" id="ARBA00022737"/>
    </source>
</evidence>
<dbReference type="GO" id="GO:0003341">
    <property type="term" value="P:cilium movement"/>
    <property type="evidence" value="ECO:0007669"/>
    <property type="project" value="TreeGrafter"/>
</dbReference>
<evidence type="ECO:0000256" key="3">
    <source>
        <dbReference type="ARBA" id="ARBA00022490"/>
    </source>
</evidence>
<dbReference type="InterPro" id="IPR015943">
    <property type="entry name" value="WD40/YVTN_repeat-like_dom_sf"/>
</dbReference>
<dbReference type="GO" id="GO:0045504">
    <property type="term" value="F:dynein heavy chain binding"/>
    <property type="evidence" value="ECO:0007669"/>
    <property type="project" value="TreeGrafter"/>
</dbReference>
<dbReference type="EMBL" id="JABXBU010000015">
    <property type="protein sequence ID" value="KAF8788368.1"/>
    <property type="molecule type" value="Genomic_DNA"/>
</dbReference>
<evidence type="ECO:0000256" key="2">
    <source>
        <dbReference type="ARBA" id="ARBA00011059"/>
    </source>
</evidence>
<dbReference type="PROSITE" id="PS50294">
    <property type="entry name" value="WD_REPEATS_REGION"/>
    <property type="match status" value="1"/>
</dbReference>
<evidence type="ECO:0000256" key="9">
    <source>
        <dbReference type="ARBA" id="ARBA00023212"/>
    </source>
</evidence>
<dbReference type="PANTHER" id="PTHR12442:SF11">
    <property type="entry name" value="DYNEIN AXONEMAL INTERMEDIATE CHAIN 1"/>
    <property type="match status" value="1"/>
</dbReference>
<dbReference type="InterPro" id="IPR050687">
    <property type="entry name" value="Dynein_IC"/>
</dbReference>
<evidence type="ECO:0000256" key="10">
    <source>
        <dbReference type="ARBA" id="ARBA00023273"/>
    </source>
</evidence>
<gene>
    <name evidence="12" type="ORF">HNY73_009875</name>
</gene>
<comment type="caution">
    <text evidence="12">The sequence shown here is derived from an EMBL/GenBank/DDBJ whole genome shotgun (WGS) entry which is preliminary data.</text>
</comment>
<keyword evidence="9" id="KW-0206">Cytoskeleton</keyword>
<dbReference type="Pfam" id="PF00400">
    <property type="entry name" value="WD40"/>
    <property type="match status" value="1"/>
</dbReference>
<dbReference type="GO" id="GO:0036158">
    <property type="term" value="P:outer dynein arm assembly"/>
    <property type="evidence" value="ECO:0007669"/>
    <property type="project" value="TreeGrafter"/>
</dbReference>
<evidence type="ECO:0000256" key="4">
    <source>
        <dbReference type="ARBA" id="ARBA00022574"/>
    </source>
</evidence>
<dbReference type="InterPro" id="IPR001680">
    <property type="entry name" value="WD40_rpt"/>
</dbReference>
<keyword evidence="7" id="KW-0243">Dynein</keyword>
<proteinExistence type="inferred from homology"/>
<dbReference type="PANTHER" id="PTHR12442">
    <property type="entry name" value="DYNEIN INTERMEDIATE CHAIN"/>
    <property type="match status" value="1"/>
</dbReference>
<evidence type="ECO:0000313" key="12">
    <source>
        <dbReference type="EMBL" id="KAF8788368.1"/>
    </source>
</evidence>
<keyword evidence="10" id="KW-0966">Cell projection</keyword>
<reference evidence="12" key="1">
    <citation type="journal article" date="2020" name="bioRxiv">
        <title>Chromosome-level reference genome of the European wasp spider Argiope bruennichi: a resource for studies on range expansion and evolutionary adaptation.</title>
        <authorList>
            <person name="Sheffer M.M."/>
            <person name="Hoppe A."/>
            <person name="Krehenwinkel H."/>
            <person name="Uhl G."/>
            <person name="Kuss A.W."/>
            <person name="Jensen L."/>
            <person name="Jensen C."/>
            <person name="Gillespie R.G."/>
            <person name="Hoff K.J."/>
            <person name="Prost S."/>
        </authorList>
    </citation>
    <scope>NUCLEOTIDE SEQUENCE</scope>
</reference>
<name>A0A8T0FDN8_ARGBR</name>
<evidence type="ECO:0000256" key="5">
    <source>
        <dbReference type="ARBA" id="ARBA00022701"/>
    </source>
</evidence>
<keyword evidence="6" id="KW-0677">Repeat</keyword>
<organism evidence="12 13">
    <name type="scientific">Argiope bruennichi</name>
    <name type="common">Wasp spider</name>
    <name type="synonym">Aranea bruennichi</name>
    <dbReference type="NCBI Taxonomy" id="94029"/>
    <lineage>
        <taxon>Eukaryota</taxon>
        <taxon>Metazoa</taxon>
        <taxon>Ecdysozoa</taxon>
        <taxon>Arthropoda</taxon>
        <taxon>Chelicerata</taxon>
        <taxon>Arachnida</taxon>
        <taxon>Araneae</taxon>
        <taxon>Araneomorphae</taxon>
        <taxon>Entelegynae</taxon>
        <taxon>Araneoidea</taxon>
        <taxon>Araneidae</taxon>
        <taxon>Argiope</taxon>
    </lineage>
</organism>
<sequence length="290" mass="32847">MREGGCMCVLSLKGPSHPEKIFPCLWGVSSVAFHPSQPHLVAVGFVGGSLAIFDLKREANSPRSHDSKFNKCFHMDLVGEVKWQQEKIPDKFCSVSLDGQIINWLFLLNDLFPADVVTSLRLREWPIEPPPKGLEMNLEPSQKVGENLGLNTCTTTLSVHPCDKELFLIGTETGFIHRGSFDDKICNATYREHKDAISSVHWNPLHPRVFLSCSKDYTLQVWDHNEKNSIFDFFFENEVRDVAWAPFSSTLFAAISRTAIGFCDCFQTFPKFEIVIKSSGDIRKVKVCCW</sequence>
<dbReference type="GO" id="GO:0045503">
    <property type="term" value="F:dynein light chain binding"/>
    <property type="evidence" value="ECO:0007669"/>
    <property type="project" value="TreeGrafter"/>
</dbReference>
<dbReference type="AlphaFoldDB" id="A0A8T0FDN8"/>
<evidence type="ECO:0000256" key="11">
    <source>
        <dbReference type="PROSITE-ProRule" id="PRU00221"/>
    </source>
</evidence>
<dbReference type="PROSITE" id="PS50082">
    <property type="entry name" value="WD_REPEATS_2"/>
    <property type="match status" value="1"/>
</dbReference>